<dbReference type="RefSeq" id="WP_378194519.1">
    <property type="nucleotide sequence ID" value="NZ_JBHMBK010000012.1"/>
</dbReference>
<dbReference type="EMBL" id="JBHMBK010000012">
    <property type="protein sequence ID" value="MFB9686021.1"/>
    <property type="molecule type" value="Genomic_DNA"/>
</dbReference>
<sequence>MRWILRNPLALVVLTVAFALLAAVLEQVIAVWLGPARWDWVKVTQDFVRNGFLAALLAFLTSAIKNHQDAARLRRAHGRHVLGQGSVMALAMSGWSHVPSEDREGAKPEDIRIDRNSVETLRTEAQAWRKTATGLDAVRAPEVAQLAAFLVLQNLRWKLAGDYAAEGGRRRRLIHLARLIDDLALVESSPDTGMSAAAHTFRIRATVLLGWVHHTDTTIVERLLVERSMPLTTLDLPESSGLFSLYSDGLDSSAISHDPLYFLLFHLHGICETVDLNAPDTQRIDLLLDQLRRIVGALVNELRAAADVAEALVDLAEHAMRIDGSLAA</sequence>
<comment type="caution">
    <text evidence="1">The sequence shown here is derived from an EMBL/GenBank/DDBJ whole genome shotgun (WGS) entry which is preliminary data.</text>
</comment>
<evidence type="ECO:0000313" key="1">
    <source>
        <dbReference type="EMBL" id="MFB9686021.1"/>
    </source>
</evidence>
<dbReference type="Proteomes" id="UP001589535">
    <property type="component" value="Unassembled WGS sequence"/>
</dbReference>
<gene>
    <name evidence="1" type="ORF">ACFFTO_17640</name>
</gene>
<evidence type="ECO:0000313" key="2">
    <source>
        <dbReference type="Proteomes" id="UP001589535"/>
    </source>
</evidence>
<proteinExistence type="predicted"/>
<accession>A0ABV5U4I5</accession>
<keyword evidence="2" id="KW-1185">Reference proteome</keyword>
<name>A0ABV5U4I5_9PSEU</name>
<organism evidence="1 2">
    <name type="scientific">Amycolatopsis plumensis</name>
    <dbReference type="NCBI Taxonomy" id="236508"/>
    <lineage>
        <taxon>Bacteria</taxon>
        <taxon>Bacillati</taxon>
        <taxon>Actinomycetota</taxon>
        <taxon>Actinomycetes</taxon>
        <taxon>Pseudonocardiales</taxon>
        <taxon>Pseudonocardiaceae</taxon>
        <taxon>Amycolatopsis</taxon>
    </lineage>
</organism>
<protein>
    <submittedName>
        <fullName evidence="1">Uncharacterized protein</fullName>
    </submittedName>
</protein>
<reference evidence="1 2" key="1">
    <citation type="submission" date="2024-09" db="EMBL/GenBank/DDBJ databases">
        <authorList>
            <person name="Sun Q."/>
            <person name="Mori K."/>
        </authorList>
    </citation>
    <scope>NUCLEOTIDE SEQUENCE [LARGE SCALE GENOMIC DNA]</scope>
    <source>
        <strain evidence="1 2">JCM 13852</strain>
    </source>
</reference>